<accession>A0A285TZD4</accession>
<name>A0A285TZD4_9BACL</name>
<dbReference type="PROSITE" id="PS51194">
    <property type="entry name" value="HELICASE_CTER"/>
    <property type="match status" value="1"/>
</dbReference>
<evidence type="ECO:0000313" key="6">
    <source>
        <dbReference type="EMBL" id="SOC34949.1"/>
    </source>
</evidence>
<dbReference type="Pfam" id="PF00270">
    <property type="entry name" value="DEAD"/>
    <property type="match status" value="1"/>
</dbReference>
<dbReference type="InterPro" id="IPR027417">
    <property type="entry name" value="P-loop_NTPase"/>
</dbReference>
<dbReference type="InterPro" id="IPR011545">
    <property type="entry name" value="DEAD/DEAH_box_helicase_dom"/>
</dbReference>
<dbReference type="CDD" id="cd17925">
    <property type="entry name" value="DEXDc_ComFA"/>
    <property type="match status" value="1"/>
</dbReference>
<dbReference type="PANTHER" id="PTHR30580">
    <property type="entry name" value="PRIMOSOMAL PROTEIN N"/>
    <property type="match status" value="1"/>
</dbReference>
<dbReference type="Pfam" id="PF00271">
    <property type="entry name" value="Helicase_C"/>
    <property type="match status" value="1"/>
</dbReference>
<dbReference type="GO" id="GO:0043138">
    <property type="term" value="F:3'-5' DNA helicase activity"/>
    <property type="evidence" value="ECO:0007669"/>
    <property type="project" value="TreeGrafter"/>
</dbReference>
<organism evidence="6 7">
    <name type="scientific">Ureibacillus acetophenoni</name>
    <dbReference type="NCBI Taxonomy" id="614649"/>
    <lineage>
        <taxon>Bacteria</taxon>
        <taxon>Bacillati</taxon>
        <taxon>Bacillota</taxon>
        <taxon>Bacilli</taxon>
        <taxon>Bacillales</taxon>
        <taxon>Caryophanaceae</taxon>
        <taxon>Ureibacillus</taxon>
    </lineage>
</organism>
<evidence type="ECO:0000256" key="3">
    <source>
        <dbReference type="ARBA" id="ARBA00023125"/>
    </source>
</evidence>
<dbReference type="GO" id="GO:0006302">
    <property type="term" value="P:double-strand break repair"/>
    <property type="evidence" value="ECO:0007669"/>
    <property type="project" value="TreeGrafter"/>
</dbReference>
<dbReference type="PROSITE" id="PS51192">
    <property type="entry name" value="HELICASE_ATP_BIND_1"/>
    <property type="match status" value="1"/>
</dbReference>
<evidence type="ECO:0000259" key="5">
    <source>
        <dbReference type="PROSITE" id="PS51194"/>
    </source>
</evidence>
<dbReference type="AlphaFoldDB" id="A0A285TZD4"/>
<dbReference type="SMART" id="SM00487">
    <property type="entry name" value="DEXDc"/>
    <property type="match status" value="1"/>
</dbReference>
<gene>
    <name evidence="6" type="ORF">SAMN05877842_101177</name>
</gene>
<dbReference type="SUPFAM" id="SSF52540">
    <property type="entry name" value="P-loop containing nucleoside triphosphate hydrolases"/>
    <property type="match status" value="1"/>
</dbReference>
<proteinExistence type="predicted"/>
<evidence type="ECO:0000313" key="7">
    <source>
        <dbReference type="Proteomes" id="UP000219252"/>
    </source>
</evidence>
<dbReference type="CDD" id="cd18785">
    <property type="entry name" value="SF2_C"/>
    <property type="match status" value="1"/>
</dbReference>
<keyword evidence="1" id="KW-0547">Nucleotide-binding</keyword>
<sequence length="479" mass="55109">MRFKLIKTSNYITYKSIIVEPQVRDFFSGRIWTRNHTPFPQEKIEKYIERGYFKLRSAISIKNTSFGPFKRKRYICNRCHNSNQQEFIEFDCAKCESKCVYCRHCINMGRMSSCTELILWKGPKPKQKRNKVLDWAGQFTELQQKAANELIQSLEQNRNHLVHAVCGAGKTEILFPAVHYALNRGNRVCIATPRTDVVLELFPRFQKVFPNTTIHALYGGSPQQPGFAELVITTTHQLYRFENAFDVVIVDEADAFPYTFDESLQKAVIKARKPNAPTVFVTATPSAKILNRTKKENWGVSFIPRRFHGHPLPVPRFQSLWNYNKPFEKGSIPPKLLQWTKQRLQNKEPFLIFFPTIQLMKTAITLFENIHPNILSVYAEDADRKEKVMKLRNEEIPGLLTTTILERGVTIKNVQVAVVGAESKIFTSSALIQISGRVGRNVNFPQGDIVYFHHGITTEMDEARNEIMRLNKMGFGSSG</sequence>
<reference evidence="7" key="1">
    <citation type="submission" date="2017-08" db="EMBL/GenBank/DDBJ databases">
        <authorList>
            <person name="Varghese N."/>
            <person name="Submissions S."/>
        </authorList>
    </citation>
    <scope>NUCLEOTIDE SEQUENCE [LARGE SCALE GENOMIC DNA]</scope>
    <source>
        <strain evidence="7">JC23</strain>
    </source>
</reference>
<dbReference type="InterPro" id="IPR014001">
    <property type="entry name" value="Helicase_ATP-bd"/>
</dbReference>
<protein>
    <submittedName>
        <fullName evidence="6">Competence protein ComFA</fullName>
    </submittedName>
</protein>
<dbReference type="SMART" id="SM00490">
    <property type="entry name" value="HELICc"/>
    <property type="match status" value="1"/>
</dbReference>
<feature type="domain" description="Helicase ATP-binding" evidence="4">
    <location>
        <begin position="151"/>
        <end position="303"/>
    </location>
</feature>
<dbReference type="Gene3D" id="3.40.50.300">
    <property type="entry name" value="P-loop containing nucleotide triphosphate hydrolases"/>
    <property type="match status" value="2"/>
</dbReference>
<dbReference type="EMBL" id="OBQC01000001">
    <property type="protein sequence ID" value="SOC34949.1"/>
    <property type="molecule type" value="Genomic_DNA"/>
</dbReference>
<dbReference type="GO" id="GO:0006270">
    <property type="term" value="P:DNA replication initiation"/>
    <property type="evidence" value="ECO:0007669"/>
    <property type="project" value="TreeGrafter"/>
</dbReference>
<evidence type="ECO:0000256" key="2">
    <source>
        <dbReference type="ARBA" id="ARBA00022840"/>
    </source>
</evidence>
<dbReference type="GO" id="GO:0005524">
    <property type="term" value="F:ATP binding"/>
    <property type="evidence" value="ECO:0007669"/>
    <property type="project" value="UniProtKB-KW"/>
</dbReference>
<dbReference type="GO" id="GO:0006310">
    <property type="term" value="P:DNA recombination"/>
    <property type="evidence" value="ECO:0007669"/>
    <property type="project" value="TreeGrafter"/>
</dbReference>
<evidence type="ECO:0000256" key="1">
    <source>
        <dbReference type="ARBA" id="ARBA00022741"/>
    </source>
</evidence>
<feature type="domain" description="Helicase C-terminal" evidence="5">
    <location>
        <begin position="331"/>
        <end position="479"/>
    </location>
</feature>
<dbReference type="PANTHER" id="PTHR30580:SF1">
    <property type="entry name" value="COMF OPERON PROTEIN 1"/>
    <property type="match status" value="1"/>
</dbReference>
<dbReference type="GO" id="GO:0003677">
    <property type="term" value="F:DNA binding"/>
    <property type="evidence" value="ECO:0007669"/>
    <property type="project" value="UniProtKB-KW"/>
</dbReference>
<evidence type="ECO:0000259" key="4">
    <source>
        <dbReference type="PROSITE" id="PS51192"/>
    </source>
</evidence>
<dbReference type="InterPro" id="IPR001650">
    <property type="entry name" value="Helicase_C-like"/>
</dbReference>
<dbReference type="Proteomes" id="UP000219252">
    <property type="component" value="Unassembled WGS sequence"/>
</dbReference>
<keyword evidence="7" id="KW-1185">Reference proteome</keyword>
<keyword evidence="3" id="KW-0238">DNA-binding</keyword>
<keyword evidence="2" id="KW-0067">ATP-binding</keyword>